<dbReference type="EMBL" id="JABXBU010000030">
    <property type="protein sequence ID" value="KAF8785223.1"/>
    <property type="molecule type" value="Genomic_DNA"/>
</dbReference>
<name>A0A8T0F8A8_ARGBR</name>
<reference evidence="1" key="2">
    <citation type="submission" date="2020-06" db="EMBL/GenBank/DDBJ databases">
        <authorList>
            <person name="Sheffer M."/>
        </authorList>
    </citation>
    <scope>NUCLEOTIDE SEQUENCE</scope>
</reference>
<reference evidence="1" key="1">
    <citation type="journal article" date="2020" name="bioRxiv">
        <title>Chromosome-level reference genome of the European wasp spider Argiope bruennichi: a resource for studies on range expansion and evolutionary adaptation.</title>
        <authorList>
            <person name="Sheffer M.M."/>
            <person name="Hoppe A."/>
            <person name="Krehenwinkel H."/>
            <person name="Uhl G."/>
            <person name="Kuss A.W."/>
            <person name="Jensen L."/>
            <person name="Jensen C."/>
            <person name="Gillespie R.G."/>
            <person name="Hoff K.J."/>
            <person name="Prost S."/>
        </authorList>
    </citation>
    <scope>NUCLEOTIDE SEQUENCE</scope>
</reference>
<sequence length="114" mass="13002">MHTKPYFDYKGRNISGFSYNSENATTSVMTFMINSISSSYKDVLHILPVNKIAADASPSRSYSIVYPHLVHYKETAEYIRTINRWSFDKGSSDLNIPIEPLPDVQPLEVLDEEP</sequence>
<keyword evidence="2" id="KW-1185">Reference proteome</keyword>
<organism evidence="1 2">
    <name type="scientific">Argiope bruennichi</name>
    <name type="common">Wasp spider</name>
    <name type="synonym">Aranea bruennichi</name>
    <dbReference type="NCBI Taxonomy" id="94029"/>
    <lineage>
        <taxon>Eukaryota</taxon>
        <taxon>Metazoa</taxon>
        <taxon>Ecdysozoa</taxon>
        <taxon>Arthropoda</taxon>
        <taxon>Chelicerata</taxon>
        <taxon>Arachnida</taxon>
        <taxon>Araneae</taxon>
        <taxon>Araneomorphae</taxon>
        <taxon>Entelegynae</taxon>
        <taxon>Araneoidea</taxon>
        <taxon>Araneidae</taxon>
        <taxon>Argiope</taxon>
    </lineage>
</organism>
<comment type="caution">
    <text evidence="1">The sequence shown here is derived from an EMBL/GenBank/DDBJ whole genome shotgun (WGS) entry which is preliminary data.</text>
</comment>
<accession>A0A8T0F8A8</accession>
<evidence type="ECO:0000313" key="2">
    <source>
        <dbReference type="Proteomes" id="UP000807504"/>
    </source>
</evidence>
<dbReference type="Proteomes" id="UP000807504">
    <property type="component" value="Unassembled WGS sequence"/>
</dbReference>
<protein>
    <submittedName>
        <fullName evidence="1">Uncharacterized protein</fullName>
    </submittedName>
</protein>
<evidence type="ECO:0000313" key="1">
    <source>
        <dbReference type="EMBL" id="KAF8785223.1"/>
    </source>
</evidence>
<dbReference type="AlphaFoldDB" id="A0A8T0F8A8"/>
<gene>
    <name evidence="1" type="ORF">HNY73_010795</name>
</gene>
<proteinExistence type="predicted"/>